<sequence length="108" mass="12001">MKTPFLLSLLVWSLLLASFGGLLACSSVLQATRINRPLAELPIDMVADAPPDSRNEKILFMNNVQLLYTEAVPLSPISIAPGYQWVFVVTQRSQNSPNTGYWQIKPIN</sequence>
<dbReference type="PROSITE" id="PS51257">
    <property type="entry name" value="PROKAR_LIPOPROTEIN"/>
    <property type="match status" value="1"/>
</dbReference>
<dbReference type="AlphaFoldDB" id="A0A1I1FTA8"/>
<dbReference type="RefSeq" id="WP_143100614.1">
    <property type="nucleotide sequence ID" value="NZ_FOLQ01000001.1"/>
</dbReference>
<name>A0A1I1FTA8_9BACT</name>
<protein>
    <recommendedName>
        <fullName evidence="3">Lipoprotein</fullName>
    </recommendedName>
</protein>
<keyword evidence="2" id="KW-1185">Reference proteome</keyword>
<dbReference type="EMBL" id="FOLQ01000001">
    <property type="protein sequence ID" value="SFC00303.1"/>
    <property type="molecule type" value="Genomic_DNA"/>
</dbReference>
<organism evidence="1 2">
    <name type="scientific">Spirosoma endophyticum</name>
    <dbReference type="NCBI Taxonomy" id="662367"/>
    <lineage>
        <taxon>Bacteria</taxon>
        <taxon>Pseudomonadati</taxon>
        <taxon>Bacteroidota</taxon>
        <taxon>Cytophagia</taxon>
        <taxon>Cytophagales</taxon>
        <taxon>Cytophagaceae</taxon>
        <taxon>Spirosoma</taxon>
    </lineage>
</organism>
<evidence type="ECO:0000313" key="1">
    <source>
        <dbReference type="EMBL" id="SFC00303.1"/>
    </source>
</evidence>
<gene>
    <name evidence="1" type="ORF">SAMN05216167_101262</name>
</gene>
<evidence type="ECO:0008006" key="3">
    <source>
        <dbReference type="Google" id="ProtNLM"/>
    </source>
</evidence>
<dbReference type="OrthoDB" id="9959854at2"/>
<accession>A0A1I1FTA8</accession>
<dbReference type="STRING" id="662367.SAMN05216167_101262"/>
<proteinExistence type="predicted"/>
<evidence type="ECO:0000313" key="2">
    <source>
        <dbReference type="Proteomes" id="UP000198598"/>
    </source>
</evidence>
<reference evidence="1 2" key="1">
    <citation type="submission" date="2016-10" db="EMBL/GenBank/DDBJ databases">
        <authorList>
            <person name="de Groot N.N."/>
        </authorList>
    </citation>
    <scope>NUCLEOTIDE SEQUENCE [LARGE SCALE GENOMIC DNA]</scope>
    <source>
        <strain evidence="1 2">DSM 26130</strain>
    </source>
</reference>
<dbReference type="Proteomes" id="UP000198598">
    <property type="component" value="Unassembled WGS sequence"/>
</dbReference>